<reference evidence="2 3" key="1">
    <citation type="submission" date="2019-04" db="EMBL/GenBank/DDBJ databases">
        <title>Isachenkonia alkalipeptolytica gen. nov. sp. nov. a new anaerobic, alkiliphilic organothrophic bacterium capable to reduce synthesized ferrihydrite isolated from a soda lake.</title>
        <authorList>
            <person name="Toshchakov S.V."/>
            <person name="Zavarzina D.G."/>
            <person name="Zhilina T.N."/>
            <person name="Kostrikina N.A."/>
            <person name="Kublanov I.V."/>
        </authorList>
    </citation>
    <scope>NUCLEOTIDE SEQUENCE [LARGE SCALE GENOMIC DNA]</scope>
    <source>
        <strain evidence="2 3">Z-1701</strain>
    </source>
</reference>
<keyword evidence="3" id="KW-1185">Reference proteome</keyword>
<feature type="transmembrane region" description="Helical" evidence="1">
    <location>
        <begin position="6"/>
        <end position="22"/>
    </location>
</feature>
<keyword evidence="1" id="KW-0812">Transmembrane</keyword>
<sequence>MFFNVVLIPMQLIVIYMGLKIFREPQRFHFEIKKIHESTEGLFDEKYIRKYNKRYMIPFLGILFAILLVMSLSTALFPREIYHEVIMGGFFLWFVVCIAFHLITRLGMSKKIAGS</sequence>
<keyword evidence="1" id="KW-0472">Membrane</keyword>
<evidence type="ECO:0000313" key="3">
    <source>
        <dbReference type="Proteomes" id="UP000449710"/>
    </source>
</evidence>
<proteinExistence type="predicted"/>
<dbReference type="AlphaFoldDB" id="A0AA43XJX1"/>
<evidence type="ECO:0000256" key="1">
    <source>
        <dbReference type="SAM" id="Phobius"/>
    </source>
</evidence>
<dbReference type="Proteomes" id="UP000449710">
    <property type="component" value="Unassembled WGS sequence"/>
</dbReference>
<evidence type="ECO:0000313" key="2">
    <source>
        <dbReference type="EMBL" id="NBG88238.1"/>
    </source>
</evidence>
<dbReference type="EMBL" id="SUMG01000006">
    <property type="protein sequence ID" value="NBG88238.1"/>
    <property type="molecule type" value="Genomic_DNA"/>
</dbReference>
<accession>A0AA43XJX1</accession>
<feature type="transmembrane region" description="Helical" evidence="1">
    <location>
        <begin position="55"/>
        <end position="75"/>
    </location>
</feature>
<organism evidence="2 3">
    <name type="scientific">Isachenkonia alkalipeptolytica</name>
    <dbReference type="NCBI Taxonomy" id="2565777"/>
    <lineage>
        <taxon>Bacteria</taxon>
        <taxon>Bacillati</taxon>
        <taxon>Bacillota</taxon>
        <taxon>Clostridia</taxon>
        <taxon>Eubacteriales</taxon>
        <taxon>Clostridiaceae</taxon>
        <taxon>Isachenkonia</taxon>
    </lineage>
</organism>
<protein>
    <submittedName>
        <fullName evidence="2">Uncharacterized protein</fullName>
    </submittedName>
</protein>
<comment type="caution">
    <text evidence="2">The sequence shown here is derived from an EMBL/GenBank/DDBJ whole genome shotgun (WGS) entry which is preliminary data.</text>
</comment>
<keyword evidence="1" id="KW-1133">Transmembrane helix</keyword>
<dbReference type="RefSeq" id="WP_160720571.1">
    <property type="nucleotide sequence ID" value="NZ_SUMG01000006.1"/>
</dbReference>
<gene>
    <name evidence="2" type="ORF">ISALK_06965</name>
</gene>
<feature type="transmembrane region" description="Helical" evidence="1">
    <location>
        <begin position="81"/>
        <end position="103"/>
    </location>
</feature>
<name>A0AA43XJX1_9CLOT</name>